<keyword evidence="2" id="KW-1185">Reference proteome</keyword>
<comment type="caution">
    <text evidence="1">The sequence shown here is derived from an EMBL/GenBank/DDBJ whole genome shotgun (WGS) entry which is preliminary data.</text>
</comment>
<reference evidence="1" key="1">
    <citation type="submission" date="2021-06" db="EMBL/GenBank/DDBJ databases">
        <authorList>
            <person name="Kallberg Y."/>
            <person name="Tangrot J."/>
            <person name="Rosling A."/>
        </authorList>
    </citation>
    <scope>NUCLEOTIDE SEQUENCE</scope>
    <source>
        <strain evidence="1">MA453B</strain>
    </source>
</reference>
<organism evidence="1 2">
    <name type="scientific">Dentiscutata erythropus</name>
    <dbReference type="NCBI Taxonomy" id="1348616"/>
    <lineage>
        <taxon>Eukaryota</taxon>
        <taxon>Fungi</taxon>
        <taxon>Fungi incertae sedis</taxon>
        <taxon>Mucoromycota</taxon>
        <taxon>Glomeromycotina</taxon>
        <taxon>Glomeromycetes</taxon>
        <taxon>Diversisporales</taxon>
        <taxon>Gigasporaceae</taxon>
        <taxon>Dentiscutata</taxon>
    </lineage>
</organism>
<dbReference type="Proteomes" id="UP000789405">
    <property type="component" value="Unassembled WGS sequence"/>
</dbReference>
<accession>A0A9N9K7N5</accession>
<sequence>TIGKLQEQAYVLNGFENDFDGTFMLSSIIPNPVQGHISILSSTSEYLKQSDNIDVFTLYSNLYEEQNTHAF</sequence>
<gene>
    <name evidence="1" type="ORF">DERYTH_LOCUS25590</name>
</gene>
<evidence type="ECO:0000313" key="2">
    <source>
        <dbReference type="Proteomes" id="UP000789405"/>
    </source>
</evidence>
<name>A0A9N9K7N5_9GLOM</name>
<feature type="non-terminal residue" evidence="1">
    <location>
        <position position="1"/>
    </location>
</feature>
<dbReference type="EMBL" id="CAJVPY010048568">
    <property type="protein sequence ID" value="CAG8812259.1"/>
    <property type="molecule type" value="Genomic_DNA"/>
</dbReference>
<evidence type="ECO:0000313" key="1">
    <source>
        <dbReference type="EMBL" id="CAG8812259.1"/>
    </source>
</evidence>
<dbReference type="AlphaFoldDB" id="A0A9N9K7N5"/>
<proteinExistence type="predicted"/>
<protein>
    <submittedName>
        <fullName evidence="1">3309_t:CDS:1</fullName>
    </submittedName>
</protein>